<dbReference type="SUPFAM" id="SSF56784">
    <property type="entry name" value="HAD-like"/>
    <property type="match status" value="1"/>
</dbReference>
<dbReference type="InterPro" id="IPR050155">
    <property type="entry name" value="HAD-like_hydrolase_sf"/>
</dbReference>
<dbReference type="NCBIfam" id="TIGR01509">
    <property type="entry name" value="HAD-SF-IA-v3"/>
    <property type="match status" value="1"/>
</dbReference>
<accession>A0A1I4YHN7</accession>
<dbReference type="Proteomes" id="UP000198867">
    <property type="component" value="Unassembled WGS sequence"/>
</dbReference>
<dbReference type="NCBIfam" id="TIGR01549">
    <property type="entry name" value="HAD-SF-IA-v1"/>
    <property type="match status" value="1"/>
</dbReference>
<dbReference type="SFLD" id="SFLDG01135">
    <property type="entry name" value="C1.5.6:_HAD__Beta-PGM__Phospha"/>
    <property type="match status" value="1"/>
</dbReference>
<dbReference type="InterPro" id="IPR036412">
    <property type="entry name" value="HAD-like_sf"/>
</dbReference>
<protein>
    <submittedName>
        <fullName evidence="1">Haloacid dehalogenase superfamily, subfamily IA, variant 3 with third motif having DD or ED/haloacid dehalogenase superfamily, subfamily IA, variant 1 with third motif having Dx(3-4)D or Dx(3-4)E</fullName>
    </submittedName>
</protein>
<dbReference type="EMBL" id="FOVM01000001">
    <property type="protein sequence ID" value="SFN37526.1"/>
    <property type="molecule type" value="Genomic_DNA"/>
</dbReference>
<organism evidence="1 2">
    <name type="scientific">Mycetocola miduiensis</name>
    <dbReference type="NCBI Taxonomy" id="995034"/>
    <lineage>
        <taxon>Bacteria</taxon>
        <taxon>Bacillati</taxon>
        <taxon>Actinomycetota</taxon>
        <taxon>Actinomycetes</taxon>
        <taxon>Micrococcales</taxon>
        <taxon>Microbacteriaceae</taxon>
        <taxon>Mycetocola</taxon>
    </lineage>
</organism>
<dbReference type="GO" id="GO:0006281">
    <property type="term" value="P:DNA repair"/>
    <property type="evidence" value="ECO:0007669"/>
    <property type="project" value="TreeGrafter"/>
</dbReference>
<reference evidence="2" key="1">
    <citation type="submission" date="2016-10" db="EMBL/GenBank/DDBJ databases">
        <authorList>
            <person name="Varghese N."/>
            <person name="Submissions S."/>
        </authorList>
    </citation>
    <scope>NUCLEOTIDE SEQUENCE [LARGE SCALE GENOMIC DNA]</scope>
    <source>
        <strain evidence="2">CGMCC 1.11101</strain>
    </source>
</reference>
<dbReference type="InterPro" id="IPR006439">
    <property type="entry name" value="HAD-SF_hydro_IA"/>
</dbReference>
<dbReference type="GO" id="GO:0008967">
    <property type="term" value="F:phosphoglycolate phosphatase activity"/>
    <property type="evidence" value="ECO:0007669"/>
    <property type="project" value="TreeGrafter"/>
</dbReference>
<evidence type="ECO:0000313" key="1">
    <source>
        <dbReference type="EMBL" id="SFN37526.1"/>
    </source>
</evidence>
<dbReference type="Gene3D" id="3.40.50.1000">
    <property type="entry name" value="HAD superfamily/HAD-like"/>
    <property type="match status" value="1"/>
</dbReference>
<proteinExistence type="predicted"/>
<dbReference type="STRING" id="995034.SAMN05216219_0245"/>
<dbReference type="Gene3D" id="1.10.150.240">
    <property type="entry name" value="Putative phosphatase, domain 2"/>
    <property type="match status" value="1"/>
</dbReference>
<dbReference type="AlphaFoldDB" id="A0A1I4YHN7"/>
<dbReference type="PANTHER" id="PTHR43434">
    <property type="entry name" value="PHOSPHOGLYCOLATE PHOSPHATASE"/>
    <property type="match status" value="1"/>
</dbReference>
<evidence type="ECO:0000313" key="2">
    <source>
        <dbReference type="Proteomes" id="UP000198867"/>
    </source>
</evidence>
<name>A0A1I4YHN7_9MICO</name>
<dbReference type="OrthoDB" id="9793014at2"/>
<keyword evidence="2" id="KW-1185">Reference proteome</keyword>
<sequence length="220" mass="23453">MTETPKAVLFDVDGTLVDSNYLHVEAWSHAFYELRVPVQAWRIHRAIGQDSAKLLGALLGDRADELGDRAKALHSHFYTPLAYRLRPLDGARELLQALAERGTTVVLATSAPEDELALLTAALDADNSIDATTNADDVDVAKPDPSIVQVALSRADVRAEDAIFVGDSVWDCIAASRAGVRTIGLLCGGSSSAELRSAGAIAVYDDPAALLREIHLSPLA</sequence>
<dbReference type="Pfam" id="PF00702">
    <property type="entry name" value="Hydrolase"/>
    <property type="match status" value="1"/>
</dbReference>
<dbReference type="RefSeq" id="WP_090708097.1">
    <property type="nucleotide sequence ID" value="NZ_FOVM01000001.1"/>
</dbReference>
<dbReference type="SFLD" id="SFLDS00003">
    <property type="entry name" value="Haloacid_Dehalogenase"/>
    <property type="match status" value="1"/>
</dbReference>
<dbReference type="InterPro" id="IPR023198">
    <property type="entry name" value="PGP-like_dom2"/>
</dbReference>
<dbReference type="GO" id="GO:0005829">
    <property type="term" value="C:cytosol"/>
    <property type="evidence" value="ECO:0007669"/>
    <property type="project" value="TreeGrafter"/>
</dbReference>
<gene>
    <name evidence="1" type="ORF">SAMN05216219_0245</name>
</gene>
<dbReference type="PANTHER" id="PTHR43434:SF16">
    <property type="entry name" value="BLL8046 PROTEIN"/>
    <property type="match status" value="1"/>
</dbReference>
<dbReference type="InterPro" id="IPR023214">
    <property type="entry name" value="HAD_sf"/>
</dbReference>
<dbReference type="SFLD" id="SFLDG01129">
    <property type="entry name" value="C1.5:_HAD__Beta-PGM__Phosphata"/>
    <property type="match status" value="1"/>
</dbReference>